<dbReference type="Proteomes" id="UP001597478">
    <property type="component" value="Unassembled WGS sequence"/>
</dbReference>
<keyword evidence="3" id="KW-1185">Reference proteome</keyword>
<evidence type="ECO:0000313" key="3">
    <source>
        <dbReference type="Proteomes" id="UP001597478"/>
    </source>
</evidence>
<reference evidence="3" key="1">
    <citation type="journal article" date="2019" name="Int. J. Syst. Evol. Microbiol.">
        <title>The Global Catalogue of Microorganisms (GCM) 10K type strain sequencing project: providing services to taxonomists for standard genome sequencing and annotation.</title>
        <authorList>
            <consortium name="The Broad Institute Genomics Platform"/>
            <consortium name="The Broad Institute Genome Sequencing Center for Infectious Disease"/>
            <person name="Wu L."/>
            <person name="Ma J."/>
        </authorList>
    </citation>
    <scope>NUCLEOTIDE SEQUENCE [LARGE SCALE GENOMIC DNA]</scope>
    <source>
        <strain evidence="3">IBRC-M 10906</strain>
    </source>
</reference>
<dbReference type="RefSeq" id="WP_377385631.1">
    <property type="nucleotide sequence ID" value="NZ_JBHSAN010000006.1"/>
</dbReference>
<proteinExistence type="predicted"/>
<protein>
    <recommendedName>
        <fullName evidence="4">Lipoprotein</fullName>
    </recommendedName>
</protein>
<comment type="caution">
    <text evidence="2">The sequence shown here is derived from an EMBL/GenBank/DDBJ whole genome shotgun (WGS) entry which is preliminary data.</text>
</comment>
<accession>A0ABW5W613</accession>
<feature type="region of interest" description="Disordered" evidence="1">
    <location>
        <begin position="22"/>
        <end position="73"/>
    </location>
</feature>
<name>A0ABW5W613_9PSEU</name>
<dbReference type="PROSITE" id="PS51257">
    <property type="entry name" value="PROKAR_LIPOPROTEIN"/>
    <property type="match status" value="1"/>
</dbReference>
<dbReference type="EMBL" id="JBHUOF010000007">
    <property type="protein sequence ID" value="MFD2799404.1"/>
    <property type="molecule type" value="Genomic_DNA"/>
</dbReference>
<evidence type="ECO:0008006" key="4">
    <source>
        <dbReference type="Google" id="ProtNLM"/>
    </source>
</evidence>
<sequence>MRWKETIIGVAAGVLVLTGCGQDQPAPVESPPASQELTKMPGRQPAEPPADGGGQVPAAQLDTTGLPKGYPADVRAEGSTLVITGQEGGCSKAGAEVGEQRGDRVTVTMTETKPADKNVMCTMDMRYPPITVRLDAPLGDRLLVLEYVQRTD</sequence>
<organism evidence="2 3">
    <name type="scientific">Prauserella oleivorans</name>
    <dbReference type="NCBI Taxonomy" id="1478153"/>
    <lineage>
        <taxon>Bacteria</taxon>
        <taxon>Bacillati</taxon>
        <taxon>Actinomycetota</taxon>
        <taxon>Actinomycetes</taxon>
        <taxon>Pseudonocardiales</taxon>
        <taxon>Pseudonocardiaceae</taxon>
        <taxon>Prauserella</taxon>
    </lineage>
</organism>
<evidence type="ECO:0000256" key="1">
    <source>
        <dbReference type="SAM" id="MobiDB-lite"/>
    </source>
</evidence>
<evidence type="ECO:0000313" key="2">
    <source>
        <dbReference type="EMBL" id="MFD2799404.1"/>
    </source>
</evidence>
<gene>
    <name evidence="2" type="ORF">ACFS2C_08370</name>
</gene>